<dbReference type="Pfam" id="PF00392">
    <property type="entry name" value="GntR"/>
    <property type="match status" value="1"/>
</dbReference>
<dbReference type="InterPro" id="IPR015421">
    <property type="entry name" value="PyrdxlP-dep_Trfase_major"/>
</dbReference>
<dbReference type="CDD" id="cd00609">
    <property type="entry name" value="AAT_like"/>
    <property type="match status" value="1"/>
</dbReference>
<dbReference type="Proteomes" id="UP000281118">
    <property type="component" value="Unassembled WGS sequence"/>
</dbReference>
<dbReference type="SUPFAM" id="SSF53383">
    <property type="entry name" value="PLP-dependent transferases"/>
    <property type="match status" value="1"/>
</dbReference>
<evidence type="ECO:0000256" key="3">
    <source>
        <dbReference type="ARBA" id="ARBA00023015"/>
    </source>
</evidence>
<dbReference type="SMART" id="SM00345">
    <property type="entry name" value="HTH_GNTR"/>
    <property type="match status" value="1"/>
</dbReference>
<dbReference type="GO" id="GO:0003677">
    <property type="term" value="F:DNA binding"/>
    <property type="evidence" value="ECO:0007669"/>
    <property type="project" value="UniProtKB-KW"/>
</dbReference>
<keyword evidence="4" id="KW-0238">DNA-binding</keyword>
<dbReference type="GO" id="GO:0003700">
    <property type="term" value="F:DNA-binding transcription factor activity"/>
    <property type="evidence" value="ECO:0007669"/>
    <property type="project" value="InterPro"/>
</dbReference>
<evidence type="ECO:0000313" key="8">
    <source>
        <dbReference type="Proteomes" id="UP000281118"/>
    </source>
</evidence>
<dbReference type="InterPro" id="IPR036388">
    <property type="entry name" value="WH-like_DNA-bd_sf"/>
</dbReference>
<dbReference type="EMBL" id="RXFT01000001">
    <property type="protein sequence ID" value="RUR66432.1"/>
    <property type="molecule type" value="Genomic_DNA"/>
</dbReference>
<comment type="similarity">
    <text evidence="1">In the C-terminal section; belongs to the class-I pyridoxal-phosphate-dependent aminotransferase family.</text>
</comment>
<dbReference type="PROSITE" id="PS50949">
    <property type="entry name" value="HTH_GNTR"/>
    <property type="match status" value="1"/>
</dbReference>
<dbReference type="Gene3D" id="1.10.10.10">
    <property type="entry name" value="Winged helix-like DNA-binding domain superfamily/Winged helix DNA-binding domain"/>
    <property type="match status" value="1"/>
</dbReference>
<dbReference type="GO" id="GO:0030170">
    <property type="term" value="F:pyridoxal phosphate binding"/>
    <property type="evidence" value="ECO:0007669"/>
    <property type="project" value="InterPro"/>
</dbReference>
<evidence type="ECO:0000313" key="7">
    <source>
        <dbReference type="EMBL" id="RUR66432.1"/>
    </source>
</evidence>
<dbReference type="SUPFAM" id="SSF46785">
    <property type="entry name" value="Winged helix' DNA-binding domain"/>
    <property type="match status" value="1"/>
</dbReference>
<dbReference type="InterPro" id="IPR004839">
    <property type="entry name" value="Aminotransferase_I/II_large"/>
</dbReference>
<reference evidence="7 8" key="1">
    <citation type="submission" date="2018-12" db="EMBL/GenBank/DDBJ databases">
        <title>The genome sequences of Variovorax guangxiensis DSM 27352.</title>
        <authorList>
            <person name="Gao J."/>
            <person name="Sun J."/>
        </authorList>
    </citation>
    <scope>NUCLEOTIDE SEQUENCE [LARGE SCALE GENOMIC DNA]</scope>
    <source>
        <strain evidence="7 8">DSM 27352</strain>
    </source>
</reference>
<dbReference type="Pfam" id="PF00155">
    <property type="entry name" value="Aminotran_1_2"/>
    <property type="match status" value="1"/>
</dbReference>
<comment type="caution">
    <text evidence="7">The sequence shown here is derived from an EMBL/GenBank/DDBJ whole genome shotgun (WGS) entry which is preliminary data.</text>
</comment>
<dbReference type="GO" id="GO:0008483">
    <property type="term" value="F:transaminase activity"/>
    <property type="evidence" value="ECO:0007669"/>
    <property type="project" value="UniProtKB-KW"/>
</dbReference>
<dbReference type="AlphaFoldDB" id="A0A3S1EYD4"/>
<keyword evidence="3" id="KW-0805">Transcription regulation</keyword>
<proteinExistence type="inferred from homology"/>
<dbReference type="InterPro" id="IPR015424">
    <property type="entry name" value="PyrdxlP-dep_Trfase"/>
</dbReference>
<dbReference type="InterPro" id="IPR051446">
    <property type="entry name" value="HTH_trans_reg/aminotransferase"/>
</dbReference>
<protein>
    <submittedName>
        <fullName evidence="7">Aminotransferase class I/II-fold pyridoxal phosphate-dependent enzyme</fullName>
    </submittedName>
</protein>
<evidence type="ECO:0000256" key="2">
    <source>
        <dbReference type="ARBA" id="ARBA00022898"/>
    </source>
</evidence>
<evidence type="ECO:0000256" key="5">
    <source>
        <dbReference type="ARBA" id="ARBA00023163"/>
    </source>
</evidence>
<organism evidence="7 8">
    <name type="scientific">Variovorax guangxiensis</name>
    <dbReference type="NCBI Taxonomy" id="1775474"/>
    <lineage>
        <taxon>Bacteria</taxon>
        <taxon>Pseudomonadati</taxon>
        <taxon>Pseudomonadota</taxon>
        <taxon>Betaproteobacteria</taxon>
        <taxon>Burkholderiales</taxon>
        <taxon>Comamonadaceae</taxon>
        <taxon>Variovorax</taxon>
    </lineage>
</organism>
<dbReference type="RefSeq" id="WP_126020104.1">
    <property type="nucleotide sequence ID" value="NZ_RXFT01000001.1"/>
</dbReference>
<gene>
    <name evidence="7" type="ORF">EJP67_05085</name>
</gene>
<dbReference type="PANTHER" id="PTHR46577">
    <property type="entry name" value="HTH-TYPE TRANSCRIPTIONAL REGULATORY PROTEIN GABR"/>
    <property type="match status" value="1"/>
</dbReference>
<evidence type="ECO:0000259" key="6">
    <source>
        <dbReference type="PROSITE" id="PS50949"/>
    </source>
</evidence>
<evidence type="ECO:0000256" key="4">
    <source>
        <dbReference type="ARBA" id="ARBA00023125"/>
    </source>
</evidence>
<name>A0A3S1EYD4_9BURK</name>
<feature type="domain" description="HTH gntR-type" evidence="6">
    <location>
        <begin position="11"/>
        <end position="79"/>
    </location>
</feature>
<dbReference type="CDD" id="cd07377">
    <property type="entry name" value="WHTH_GntR"/>
    <property type="match status" value="1"/>
</dbReference>
<keyword evidence="2" id="KW-0663">Pyridoxal phosphate</keyword>
<dbReference type="PANTHER" id="PTHR46577:SF1">
    <property type="entry name" value="HTH-TYPE TRANSCRIPTIONAL REGULATORY PROTEIN GABR"/>
    <property type="match status" value="1"/>
</dbReference>
<dbReference type="InterPro" id="IPR000524">
    <property type="entry name" value="Tscrpt_reg_HTH_GntR"/>
</dbReference>
<keyword evidence="5" id="KW-0804">Transcription</keyword>
<dbReference type="InterPro" id="IPR036390">
    <property type="entry name" value="WH_DNA-bd_sf"/>
</dbReference>
<sequence>MELHVVIEGDKDLAGQLYRQLKEAIRSGRLAAGEKLPPSRLFAQQLGLSRKTVSEAYARLSFEKLLTGRVGSGTFVALDAARKPGAAATRALAGGAMVEHWRGMSTPLRHPAPAGSARYEYIGGAPARDLFPHADWRRCMLHALRQGARSRGLYGEAEGLPELRDAIARHASFSRGVRCVAADILVTNGAQQALDLVARVLVEPGSTVAMEEPGYPPARLLLAGQGAKVVGIPVDGEGLVVERIPDGTRLIYVTPAHQFPLGMPMSEARRKALLKRADELGAIVIEDDYDSEFRYEGRPADSLHGMDANGRVVFVGTFSKTLAPDLRLGYLLAPPDVLEAAATAKYLSDCHTATPAQSALAKFIADGDLNRHIRRCHAAYAQRRERIVRRFAEDLSPWFELVPISAGIHMAALCRPGKGDRIDMDQLVRLARRVDVGLYPLAPFFHFSPPRAGLMLGFGAIGEADIDPSLDRVRDVLLQME</sequence>
<keyword evidence="7" id="KW-0032">Aminotransferase</keyword>
<keyword evidence="7" id="KW-0808">Transferase</keyword>
<dbReference type="OrthoDB" id="9804020at2"/>
<accession>A0A3S1EYD4</accession>
<evidence type="ECO:0000256" key="1">
    <source>
        <dbReference type="ARBA" id="ARBA00005384"/>
    </source>
</evidence>
<dbReference type="Gene3D" id="3.40.640.10">
    <property type="entry name" value="Type I PLP-dependent aspartate aminotransferase-like (Major domain)"/>
    <property type="match status" value="1"/>
</dbReference>